<accession>A0ABP9VGB6</accession>
<feature type="chain" id="PRO_5047441358" description="PepSY domain-containing protein" evidence="1">
    <location>
        <begin position="22"/>
        <end position="143"/>
    </location>
</feature>
<evidence type="ECO:0000256" key="1">
    <source>
        <dbReference type="SAM" id="SignalP"/>
    </source>
</evidence>
<name>A0ABP9VGB6_9DEIO</name>
<keyword evidence="1" id="KW-0732">Signal</keyword>
<dbReference type="EMBL" id="BAABRN010000068">
    <property type="protein sequence ID" value="GAA5503801.1"/>
    <property type="molecule type" value="Genomic_DNA"/>
</dbReference>
<evidence type="ECO:0000313" key="4">
    <source>
        <dbReference type="Proteomes" id="UP001458946"/>
    </source>
</evidence>
<comment type="caution">
    <text evidence="3">The sequence shown here is derived from an EMBL/GenBank/DDBJ whole genome shotgun (WGS) entry which is preliminary data.</text>
</comment>
<organism evidence="3 4">
    <name type="scientific">Deinococcus xinjiangensis</name>
    <dbReference type="NCBI Taxonomy" id="457454"/>
    <lineage>
        <taxon>Bacteria</taxon>
        <taxon>Thermotogati</taxon>
        <taxon>Deinococcota</taxon>
        <taxon>Deinococci</taxon>
        <taxon>Deinococcales</taxon>
        <taxon>Deinococcaceae</taxon>
        <taxon>Deinococcus</taxon>
    </lineage>
</organism>
<feature type="domain" description="PepSY" evidence="2">
    <location>
        <begin position="70"/>
        <end position="118"/>
    </location>
</feature>
<keyword evidence="4" id="KW-1185">Reference proteome</keyword>
<dbReference type="InterPro" id="IPR025711">
    <property type="entry name" value="PepSY"/>
</dbReference>
<dbReference type="Gene3D" id="3.10.450.40">
    <property type="match status" value="1"/>
</dbReference>
<evidence type="ECO:0000259" key="2">
    <source>
        <dbReference type="Pfam" id="PF03413"/>
    </source>
</evidence>
<dbReference type="Proteomes" id="UP001458946">
    <property type="component" value="Unassembled WGS sequence"/>
</dbReference>
<dbReference type="Pfam" id="PF03413">
    <property type="entry name" value="PepSY"/>
    <property type="match status" value="1"/>
</dbReference>
<reference evidence="3 4" key="1">
    <citation type="submission" date="2024-02" db="EMBL/GenBank/DDBJ databases">
        <title>Deinococcus xinjiangensis NBRC 107630.</title>
        <authorList>
            <person name="Ichikawa N."/>
            <person name="Katano-Makiyama Y."/>
            <person name="Hidaka K."/>
        </authorList>
    </citation>
    <scope>NUCLEOTIDE SEQUENCE [LARGE SCALE GENOMIC DNA]</scope>
    <source>
        <strain evidence="3 4">NBRC 107630</strain>
    </source>
</reference>
<gene>
    <name evidence="3" type="ORF">Dxin01_03564</name>
</gene>
<protein>
    <recommendedName>
        <fullName evidence="2">PepSY domain-containing protein</fullName>
    </recommendedName>
</protein>
<sequence length="143" mass="15327">MKKLMLTAAIAISALSTVAFATPRQTPKQMDYRAEQWTQPQYTGNVIIAPLEPAQESVSARQARLASYARISPEQAARAAFARAPGNVSHVRLNTDQGVLVYEVVVGNTEVSINALNGSEWGHSELFASPSAALAESERGTAE</sequence>
<feature type="signal peptide" evidence="1">
    <location>
        <begin position="1"/>
        <end position="21"/>
    </location>
</feature>
<proteinExistence type="predicted"/>
<dbReference type="RefSeq" id="WP_353543774.1">
    <property type="nucleotide sequence ID" value="NZ_BAABRN010000068.1"/>
</dbReference>
<evidence type="ECO:0000313" key="3">
    <source>
        <dbReference type="EMBL" id="GAA5503801.1"/>
    </source>
</evidence>